<gene>
    <name evidence="1" type="ORF">DILT_LOCUS19086</name>
</gene>
<protein>
    <submittedName>
        <fullName evidence="1">Uncharacterized protein</fullName>
    </submittedName>
</protein>
<accession>A0A3P7NKJ1</accession>
<proteinExistence type="predicted"/>
<dbReference type="EMBL" id="UYRU01107781">
    <property type="protein sequence ID" value="VDN43414.1"/>
    <property type="molecule type" value="Genomic_DNA"/>
</dbReference>
<name>A0A3P7NKJ1_DIBLA</name>
<dbReference type="OrthoDB" id="2215036at2759"/>
<evidence type="ECO:0000313" key="1">
    <source>
        <dbReference type="EMBL" id="VDN43414.1"/>
    </source>
</evidence>
<dbReference type="InterPro" id="IPR011989">
    <property type="entry name" value="ARM-like"/>
</dbReference>
<dbReference type="Gene3D" id="1.25.10.10">
    <property type="entry name" value="Leucine-rich Repeat Variant"/>
    <property type="match status" value="1"/>
</dbReference>
<dbReference type="AlphaFoldDB" id="A0A3P7NKJ1"/>
<reference evidence="1 2" key="1">
    <citation type="submission" date="2018-11" db="EMBL/GenBank/DDBJ databases">
        <authorList>
            <consortium name="Pathogen Informatics"/>
        </authorList>
    </citation>
    <scope>NUCLEOTIDE SEQUENCE [LARGE SCALE GENOMIC DNA]</scope>
</reference>
<evidence type="ECO:0000313" key="2">
    <source>
        <dbReference type="Proteomes" id="UP000281553"/>
    </source>
</evidence>
<organism evidence="1 2">
    <name type="scientific">Dibothriocephalus latus</name>
    <name type="common">Fish tapeworm</name>
    <name type="synonym">Diphyllobothrium latum</name>
    <dbReference type="NCBI Taxonomy" id="60516"/>
    <lineage>
        <taxon>Eukaryota</taxon>
        <taxon>Metazoa</taxon>
        <taxon>Spiralia</taxon>
        <taxon>Lophotrochozoa</taxon>
        <taxon>Platyhelminthes</taxon>
        <taxon>Cestoda</taxon>
        <taxon>Eucestoda</taxon>
        <taxon>Diphyllobothriidea</taxon>
        <taxon>Diphyllobothriidae</taxon>
        <taxon>Dibothriocephalus</taxon>
    </lineage>
</organism>
<keyword evidence="2" id="KW-1185">Reference proteome</keyword>
<sequence length="116" mass="13306">MEEQQAKLKLVLSSIFAEWLQPDGVLWKVSQNGAVSFIEYFGLDRDLQVVEADPNFTENRTAVRLNVQRSVTATCAIVRRLREALSLEQLQQVCLPLLEPIVRPVFQLLRVPWKSI</sequence>
<dbReference type="Proteomes" id="UP000281553">
    <property type="component" value="Unassembled WGS sequence"/>
</dbReference>